<organism evidence="1 2">
    <name type="scientific">Sinanodonta woodiana</name>
    <name type="common">Chinese pond mussel</name>
    <name type="synonym">Anodonta woodiana</name>
    <dbReference type="NCBI Taxonomy" id="1069815"/>
    <lineage>
        <taxon>Eukaryota</taxon>
        <taxon>Metazoa</taxon>
        <taxon>Spiralia</taxon>
        <taxon>Lophotrochozoa</taxon>
        <taxon>Mollusca</taxon>
        <taxon>Bivalvia</taxon>
        <taxon>Autobranchia</taxon>
        <taxon>Heteroconchia</taxon>
        <taxon>Palaeoheterodonta</taxon>
        <taxon>Unionida</taxon>
        <taxon>Unionoidea</taxon>
        <taxon>Unionidae</taxon>
        <taxon>Unioninae</taxon>
        <taxon>Sinanodonta</taxon>
    </lineage>
</organism>
<comment type="caution">
    <text evidence="1">The sequence shown here is derived from an EMBL/GenBank/DDBJ whole genome shotgun (WGS) entry which is preliminary data.</text>
</comment>
<evidence type="ECO:0000313" key="2">
    <source>
        <dbReference type="Proteomes" id="UP001634394"/>
    </source>
</evidence>
<name>A0ABD3UGG7_SINWO</name>
<proteinExistence type="predicted"/>
<dbReference type="AlphaFoldDB" id="A0ABD3UGG7"/>
<dbReference type="EMBL" id="JBJQND010000016">
    <property type="protein sequence ID" value="KAL3847513.1"/>
    <property type="molecule type" value="Genomic_DNA"/>
</dbReference>
<feature type="non-terminal residue" evidence="1">
    <location>
        <position position="52"/>
    </location>
</feature>
<protein>
    <submittedName>
        <fullName evidence="1">Uncharacterized protein</fullName>
    </submittedName>
</protein>
<sequence length="52" mass="5766">QGKYQKNVTEDMATTSTPGLTIHRIKMPALPDMTTSYTDMVSVSTAKLETFQ</sequence>
<evidence type="ECO:0000313" key="1">
    <source>
        <dbReference type="EMBL" id="KAL3847513.1"/>
    </source>
</evidence>
<feature type="non-terminal residue" evidence="1">
    <location>
        <position position="1"/>
    </location>
</feature>
<keyword evidence="2" id="KW-1185">Reference proteome</keyword>
<accession>A0ABD3UGG7</accession>
<reference evidence="1 2" key="1">
    <citation type="submission" date="2024-11" db="EMBL/GenBank/DDBJ databases">
        <title>Chromosome-level genome assembly of the freshwater bivalve Anodonta woodiana.</title>
        <authorList>
            <person name="Chen X."/>
        </authorList>
    </citation>
    <scope>NUCLEOTIDE SEQUENCE [LARGE SCALE GENOMIC DNA]</scope>
    <source>
        <strain evidence="1">MN2024</strain>
        <tissue evidence="1">Gills</tissue>
    </source>
</reference>
<gene>
    <name evidence="1" type="ORF">ACJMK2_018419</name>
</gene>
<dbReference type="Proteomes" id="UP001634394">
    <property type="component" value="Unassembled WGS sequence"/>
</dbReference>